<reference evidence="6 7" key="2">
    <citation type="journal article" date="2018" name="Proc. Natl. Acad. Sci.">
        <title>RNAi is a critical determinant of centromere evolution in closely related fungi.</title>
        <authorList>
            <person name="Yadav V."/>
            <person name="Sun S."/>
            <person name="Billmyre R.B."/>
            <person name="Thimmappa B.C."/>
            <person name="Shea T."/>
            <person name="Lintner R."/>
            <person name="Bakkeren G."/>
            <person name="Cuomo C.A."/>
            <person name="Heitman J."/>
            <person name="Sanyal K."/>
        </authorList>
    </citation>
    <scope>NUCLEOTIDE SEQUENCE [LARGE SCALE GENOMIC DNA]</scope>
    <source>
        <strain evidence="6 7">R265</strain>
    </source>
</reference>
<dbReference type="KEGG" id="cdeu:CNBG_0194"/>
<dbReference type="EMBL" id="CP025762">
    <property type="protein sequence ID" value="KGB74356.1"/>
    <property type="molecule type" value="Genomic_DNA"/>
</dbReference>
<dbReference type="STRING" id="294750.A0A095CYC9"/>
<keyword evidence="4 5" id="KW-0472">Membrane</keyword>
<feature type="transmembrane region" description="Helical" evidence="5">
    <location>
        <begin position="380"/>
        <end position="399"/>
    </location>
</feature>
<evidence type="ECO:0000256" key="5">
    <source>
        <dbReference type="SAM" id="Phobius"/>
    </source>
</evidence>
<feature type="transmembrane region" description="Helical" evidence="5">
    <location>
        <begin position="51"/>
        <end position="69"/>
    </location>
</feature>
<evidence type="ECO:0000256" key="4">
    <source>
        <dbReference type="ARBA" id="ARBA00023136"/>
    </source>
</evidence>
<keyword evidence="7" id="KW-1185">Reference proteome</keyword>
<feature type="transmembrane region" description="Helical" evidence="5">
    <location>
        <begin position="75"/>
        <end position="100"/>
    </location>
</feature>
<dbReference type="GO" id="GO:0016020">
    <property type="term" value="C:membrane"/>
    <property type="evidence" value="ECO:0007669"/>
    <property type="project" value="UniProtKB-SubCell"/>
</dbReference>
<feature type="transmembrane region" description="Helical" evidence="5">
    <location>
        <begin position="339"/>
        <end position="360"/>
    </location>
</feature>
<dbReference type="HOGENOM" id="CLU_032414_0_0_1"/>
<keyword evidence="2 5" id="KW-0812">Transmembrane</keyword>
<evidence type="ECO:0000256" key="2">
    <source>
        <dbReference type="ARBA" id="ARBA00022692"/>
    </source>
</evidence>
<sequence>MILPLQEIFSTTWSAAQAAISVMLVLGYGYYARKLKILSRPGEENSSHLCVTLFLPCLLFAEIGPLSSWSNLKHYWVIIVYSLLFQFISWMVGLLGVALFKFPKWIVPCMIFNNATSLPVLLLKSLGENGTLDSLVGSGSLDAAMKRGRVYILINALVCNLTRFTFGPRMLDGKSINLLHPWSESEQYPEYSEAHPHDNVDRPSTESSPLLARAENDIRMAPKAAKRMFKQLDAFMNPPMYGGAAAIVTGVIPFLHKWFYGDQGALSSFTRSVENLGNLYPALQMFVLGAHLRSKNGPRPPIFALFYLYAFRFFIMPVISSSIVWGVRRTIGSKIIQDPILDFVMIVSPVGPPALTLAAIVAMSDAGEDTSAVVAKTLVISYILTPLISITVTAAISIVKTLY</sequence>
<dbReference type="VEuPathDB" id="FungiDB:CNBG_0194"/>
<protein>
    <submittedName>
        <fullName evidence="6">Endoplasmic reticulum protein</fullName>
    </submittedName>
</protein>
<comment type="subcellular location">
    <subcellularLocation>
        <location evidence="1">Membrane</location>
        <topology evidence="1">Multi-pass membrane protein</topology>
    </subcellularLocation>
</comment>
<dbReference type="GO" id="GO:0055085">
    <property type="term" value="P:transmembrane transport"/>
    <property type="evidence" value="ECO:0007669"/>
    <property type="project" value="InterPro"/>
</dbReference>
<dbReference type="GeneID" id="88176440"/>
<accession>A0A095CYC9</accession>
<gene>
    <name evidence="6" type="ORF">CNBG_0194</name>
</gene>
<feature type="transmembrane region" description="Helical" evidence="5">
    <location>
        <begin position="240"/>
        <end position="260"/>
    </location>
</feature>
<proteinExistence type="predicted"/>
<evidence type="ECO:0000256" key="1">
    <source>
        <dbReference type="ARBA" id="ARBA00004141"/>
    </source>
</evidence>
<organism evidence="6 7">
    <name type="scientific">Cryptococcus deuterogattii (strain R265)</name>
    <name type="common">Cryptococcus gattii VGII (strain R265)</name>
    <dbReference type="NCBI Taxonomy" id="294750"/>
    <lineage>
        <taxon>Eukaryota</taxon>
        <taxon>Fungi</taxon>
        <taxon>Dikarya</taxon>
        <taxon>Basidiomycota</taxon>
        <taxon>Agaricomycotina</taxon>
        <taxon>Tremellomycetes</taxon>
        <taxon>Tremellales</taxon>
        <taxon>Cryptococcaceae</taxon>
        <taxon>Cryptococcus</taxon>
        <taxon>Cryptococcus gattii species complex</taxon>
    </lineage>
</organism>
<dbReference type="OMA" id="VLWFTMM"/>
<feature type="transmembrane region" description="Helical" evidence="5">
    <location>
        <begin position="12"/>
        <end position="31"/>
    </location>
</feature>
<dbReference type="InterPro" id="IPR004776">
    <property type="entry name" value="Mem_transp_PIN-like"/>
</dbReference>
<reference evidence="6 7" key="1">
    <citation type="journal article" date="2011" name="MBio">
        <title>Genome variation in Cryptococcus gattii, an emerging pathogen of immunocompetent hosts.</title>
        <authorList>
            <person name="D'Souza C.A."/>
            <person name="Kronstad J.W."/>
            <person name="Taylor G."/>
            <person name="Warren R."/>
            <person name="Yuen M."/>
            <person name="Hu G."/>
            <person name="Jung W.H."/>
            <person name="Sham A."/>
            <person name="Kidd S.E."/>
            <person name="Tangen K."/>
            <person name="Lee N."/>
            <person name="Zeilmaker T."/>
            <person name="Sawkins J."/>
            <person name="McVicker G."/>
            <person name="Shah S."/>
            <person name="Gnerre S."/>
            <person name="Griggs A."/>
            <person name="Zeng Q."/>
            <person name="Bartlett K."/>
            <person name="Li W."/>
            <person name="Wang X."/>
            <person name="Heitman J."/>
            <person name="Stajich J.E."/>
            <person name="Fraser J.A."/>
            <person name="Meyer W."/>
            <person name="Carter D."/>
            <person name="Schein J."/>
            <person name="Krzywinski M."/>
            <person name="Kwon-Chung K.J."/>
            <person name="Varma A."/>
            <person name="Wang J."/>
            <person name="Brunham R."/>
            <person name="Fyfe M."/>
            <person name="Ouellette B.F."/>
            <person name="Siddiqui A."/>
            <person name="Marra M."/>
            <person name="Jones S."/>
            <person name="Holt R."/>
            <person name="Birren B.W."/>
            <person name="Galagan J.E."/>
            <person name="Cuomo C.A."/>
        </authorList>
    </citation>
    <scope>NUCLEOTIDE SEQUENCE [LARGE SCALE GENOMIC DNA]</scope>
    <source>
        <strain evidence="6 7">R265</strain>
    </source>
</reference>
<keyword evidence="3 5" id="KW-1133">Transmembrane helix</keyword>
<evidence type="ECO:0000256" key="3">
    <source>
        <dbReference type="ARBA" id="ARBA00022989"/>
    </source>
</evidence>
<dbReference type="InterPro" id="IPR040254">
    <property type="entry name" value="Ecm3-like"/>
</dbReference>
<dbReference type="OrthoDB" id="191139at2759"/>
<dbReference type="AlphaFoldDB" id="A0A095CYC9"/>
<dbReference type="PANTHER" id="PTHR31274:SF1">
    <property type="entry name" value="AGL149CP"/>
    <property type="match status" value="1"/>
</dbReference>
<dbReference type="PANTHER" id="PTHR31274">
    <property type="entry name" value="PROTEIN ECM3"/>
    <property type="match status" value="1"/>
</dbReference>
<evidence type="ECO:0000313" key="6">
    <source>
        <dbReference type="EMBL" id="KGB74356.1"/>
    </source>
</evidence>
<name>A0A095CYC9_CRYD2</name>
<dbReference type="Pfam" id="PF03547">
    <property type="entry name" value="Mem_trans"/>
    <property type="match status" value="1"/>
</dbReference>
<dbReference type="Proteomes" id="UP000029445">
    <property type="component" value="Chromosome 4"/>
</dbReference>
<evidence type="ECO:0000313" key="7">
    <source>
        <dbReference type="Proteomes" id="UP000029445"/>
    </source>
</evidence>
<feature type="transmembrane region" description="Helical" evidence="5">
    <location>
        <begin position="302"/>
        <end position="327"/>
    </location>
</feature>
<dbReference type="RefSeq" id="XP_062880356.1">
    <property type="nucleotide sequence ID" value="XM_063024286.1"/>
</dbReference>